<evidence type="ECO:0000313" key="5">
    <source>
        <dbReference type="Ensembl" id="ENSOANP00000043475.1"/>
    </source>
</evidence>
<dbReference type="GO" id="GO:0005615">
    <property type="term" value="C:extracellular space"/>
    <property type="evidence" value="ECO:0000318"/>
    <property type="project" value="GO_Central"/>
</dbReference>
<dbReference type="PROSITE" id="PS00284">
    <property type="entry name" value="SERPIN"/>
    <property type="match status" value="1"/>
</dbReference>
<dbReference type="Pfam" id="PF00079">
    <property type="entry name" value="Serpin"/>
    <property type="match status" value="1"/>
</dbReference>
<dbReference type="GO" id="GO:0005737">
    <property type="term" value="C:cytoplasm"/>
    <property type="evidence" value="ECO:0007669"/>
    <property type="project" value="UniProtKB-SubCell"/>
</dbReference>
<reference evidence="5" key="2">
    <citation type="submission" date="2025-08" db="UniProtKB">
        <authorList>
            <consortium name="Ensembl"/>
        </authorList>
    </citation>
    <scope>IDENTIFICATION</scope>
    <source>
        <strain evidence="5">Glennie</strain>
    </source>
</reference>
<dbReference type="GO" id="GO:0004867">
    <property type="term" value="F:serine-type endopeptidase inhibitor activity"/>
    <property type="evidence" value="ECO:0000318"/>
    <property type="project" value="GO_Central"/>
</dbReference>
<dbReference type="InterPro" id="IPR023796">
    <property type="entry name" value="Serpin_dom"/>
</dbReference>
<dbReference type="FunFam" id="2.30.39.10:FF:000014">
    <property type="entry name" value="Serpin family B member 9"/>
    <property type="match status" value="1"/>
</dbReference>
<dbReference type="FunFam" id="2.10.310.10:FF:000001">
    <property type="entry name" value="Serpin family A member 1"/>
    <property type="match status" value="1"/>
</dbReference>
<keyword evidence="3" id="KW-0963">Cytoplasm</keyword>
<dbReference type="FunCoup" id="A0A6I8NR21">
    <property type="interactions" value="253"/>
</dbReference>
<dbReference type="InterPro" id="IPR042185">
    <property type="entry name" value="Serpin_sf_2"/>
</dbReference>
<dbReference type="AlphaFoldDB" id="A0A6I8NR21"/>
<name>A0A6I8NR21_ORNAN</name>
<sequence length="418" mass="47279">MEDLQAANTSFVLDLFKELAKANNNKNIFFSPWSISSTMAMVYLGARGNTAAQMSEVLHFNQVGGDEVDKATQVAIKEPIHCEMMQQIRKGDYPPAIQKTQARNEIHTGFQALGSAVNKSSEVYVLESANKLFGEKSFQFKEEYMRLCKKYYSAEPQAVNFIENANETRKEINSWVEIQTKGKIPALLPEGTVDEETKMILVNAVYFKGKWENQFQKKATKQQPFQVNLSQHKPVQMMHQKAKLQIGYIEDLKTQVLELPYKGDISMFLLLPDEINDSSTGLDQLEKELTYEKLNEWTSKSTMKKGLVYVYLPQFKLEENCELKSILSSMGMKDAFTPGKANFSGMSEKNNLFLSQVFHKASVEVNEEGTEAAAGSGAVTSGRTGYVELQFVADHPFLFFIKHNKTNSILFYGRFCSP</sequence>
<dbReference type="Ensembl" id="ENSOANT00000068245.1">
    <property type="protein sequence ID" value="ENSOANP00000043475.1"/>
    <property type="gene ID" value="ENSOANG00000047223.1"/>
</dbReference>
<protein>
    <submittedName>
        <fullName evidence="5">Serpin family B member 2</fullName>
    </submittedName>
</protein>
<reference evidence="5" key="3">
    <citation type="submission" date="2025-09" db="UniProtKB">
        <authorList>
            <consortium name="Ensembl"/>
        </authorList>
    </citation>
    <scope>IDENTIFICATION</scope>
    <source>
        <strain evidence="5">Glennie</strain>
    </source>
</reference>
<dbReference type="Proteomes" id="UP000002279">
    <property type="component" value="Chromosome X2"/>
</dbReference>
<evidence type="ECO:0000256" key="3">
    <source>
        <dbReference type="ARBA" id="ARBA00022490"/>
    </source>
</evidence>
<dbReference type="InterPro" id="IPR000215">
    <property type="entry name" value="Serpin_fam"/>
</dbReference>
<proteinExistence type="inferred from homology"/>
<dbReference type="Gene3D" id="1.10.287.580">
    <property type="entry name" value="Helix hairpin bin"/>
    <property type="match status" value="1"/>
</dbReference>
<evidence type="ECO:0000256" key="2">
    <source>
        <dbReference type="ARBA" id="ARBA00006426"/>
    </source>
</evidence>
<dbReference type="Gene3D" id="2.30.39.10">
    <property type="entry name" value="Alpha-1-antitrypsin, domain 1"/>
    <property type="match status" value="1"/>
</dbReference>
<evidence type="ECO:0000313" key="6">
    <source>
        <dbReference type="Proteomes" id="UP000002279"/>
    </source>
</evidence>
<dbReference type="OMA" id="MEDLYVA"/>
<dbReference type="InterPro" id="IPR036186">
    <property type="entry name" value="Serpin_sf"/>
</dbReference>
<dbReference type="InterPro" id="IPR042178">
    <property type="entry name" value="Serpin_sf_1"/>
</dbReference>
<dbReference type="PANTHER" id="PTHR11461:SF61">
    <property type="entry name" value="PLASMINOGEN ACTIVATOR INHIBITOR 2"/>
    <property type="match status" value="1"/>
</dbReference>
<accession>A0A6I8NR21</accession>
<dbReference type="OrthoDB" id="671595at2759"/>
<evidence type="ECO:0000259" key="4">
    <source>
        <dbReference type="SMART" id="SM00093"/>
    </source>
</evidence>
<reference evidence="5 6" key="1">
    <citation type="journal article" date="2008" name="Nature">
        <title>Genome analysis of the platypus reveals unique signatures of evolution.</title>
        <authorList>
            <person name="Warren W.C."/>
            <person name="Hillier L.W."/>
            <person name="Marshall Graves J.A."/>
            <person name="Birney E."/>
            <person name="Ponting C.P."/>
            <person name="Grutzner F."/>
            <person name="Belov K."/>
            <person name="Miller W."/>
            <person name="Clarke L."/>
            <person name="Chinwalla A.T."/>
            <person name="Yang S.P."/>
            <person name="Heger A."/>
            <person name="Locke D.P."/>
            <person name="Miethke P."/>
            <person name="Waters P.D."/>
            <person name="Veyrunes F."/>
            <person name="Fulton L."/>
            <person name="Fulton B."/>
            <person name="Graves T."/>
            <person name="Wallis J."/>
            <person name="Puente X.S."/>
            <person name="Lopez-Otin C."/>
            <person name="Ordonez G.R."/>
            <person name="Eichler E.E."/>
            <person name="Chen L."/>
            <person name="Cheng Z."/>
            <person name="Deakin J.E."/>
            <person name="Alsop A."/>
            <person name="Thompson K."/>
            <person name="Kirby P."/>
            <person name="Papenfuss A.T."/>
            <person name="Wakefield M.J."/>
            <person name="Olender T."/>
            <person name="Lancet D."/>
            <person name="Huttley G.A."/>
            <person name="Smit A.F."/>
            <person name="Pask A."/>
            <person name="Temple-Smith P."/>
            <person name="Batzer M.A."/>
            <person name="Walker J.A."/>
            <person name="Konkel M.K."/>
            <person name="Harris R.S."/>
            <person name="Whittington C.M."/>
            <person name="Wong E.S."/>
            <person name="Gemmell N.J."/>
            <person name="Buschiazzo E."/>
            <person name="Vargas Jentzsch I.M."/>
            <person name="Merkel A."/>
            <person name="Schmitz J."/>
            <person name="Zemann A."/>
            <person name="Churakov G."/>
            <person name="Kriegs J.O."/>
            <person name="Brosius J."/>
            <person name="Murchison E.P."/>
            <person name="Sachidanandam R."/>
            <person name="Smith C."/>
            <person name="Hannon G.J."/>
            <person name="Tsend-Ayush E."/>
            <person name="McMillan D."/>
            <person name="Attenborough R."/>
            <person name="Rens W."/>
            <person name="Ferguson-Smith M."/>
            <person name="Lefevre C.M."/>
            <person name="Sharp J.A."/>
            <person name="Nicholas K.R."/>
            <person name="Ray D.A."/>
            <person name="Kube M."/>
            <person name="Reinhardt R."/>
            <person name="Pringle T.H."/>
            <person name="Taylor J."/>
            <person name="Jones R.C."/>
            <person name="Nixon B."/>
            <person name="Dacheux J.L."/>
            <person name="Niwa H."/>
            <person name="Sekita Y."/>
            <person name="Huang X."/>
            <person name="Stark A."/>
            <person name="Kheradpour P."/>
            <person name="Kellis M."/>
            <person name="Flicek P."/>
            <person name="Chen Y."/>
            <person name="Webber C."/>
            <person name="Hardison R."/>
            <person name="Nelson J."/>
            <person name="Hallsworth-Pepin K."/>
            <person name="Delehaunty K."/>
            <person name="Markovic C."/>
            <person name="Minx P."/>
            <person name="Feng Y."/>
            <person name="Kremitzki C."/>
            <person name="Mitreva M."/>
            <person name="Glasscock J."/>
            <person name="Wylie T."/>
            <person name="Wohldmann P."/>
            <person name="Thiru P."/>
            <person name="Nhan M.N."/>
            <person name="Pohl C.S."/>
            <person name="Smith S.M."/>
            <person name="Hou S."/>
            <person name="Nefedov M."/>
            <person name="de Jong P.J."/>
            <person name="Renfree M.B."/>
            <person name="Mardis E.R."/>
            <person name="Wilson R.K."/>
        </authorList>
    </citation>
    <scope>NUCLEOTIDE SEQUENCE [LARGE SCALE GENOMIC DNA]</scope>
    <source>
        <strain evidence="5 6">Glennie</strain>
    </source>
</reference>
<dbReference type="InParanoid" id="A0A6I8NR21"/>
<dbReference type="SUPFAM" id="SSF56574">
    <property type="entry name" value="Serpins"/>
    <property type="match status" value="1"/>
</dbReference>
<dbReference type="InterPro" id="IPR023795">
    <property type="entry name" value="Serpin_CS"/>
</dbReference>
<feature type="domain" description="Serpin" evidence="4">
    <location>
        <begin position="13"/>
        <end position="418"/>
    </location>
</feature>
<dbReference type="PANTHER" id="PTHR11461">
    <property type="entry name" value="SERINE PROTEASE INHIBITOR, SERPIN"/>
    <property type="match status" value="1"/>
</dbReference>
<comment type="similarity">
    <text evidence="2">Belongs to the serpin family. Ov-serpin subfamily.</text>
</comment>
<dbReference type="Gene3D" id="3.30.497.10">
    <property type="entry name" value="Antithrombin, subunit I, domain 2"/>
    <property type="match status" value="1"/>
</dbReference>
<dbReference type="SMART" id="SM00093">
    <property type="entry name" value="SERPIN"/>
    <property type="match status" value="1"/>
</dbReference>
<keyword evidence="6" id="KW-1185">Reference proteome</keyword>
<gene>
    <name evidence="5" type="primary">SERPINB2</name>
</gene>
<dbReference type="GeneTree" id="ENSGT00940000161637"/>
<comment type="subcellular location">
    <subcellularLocation>
        <location evidence="1">Cytoplasm</location>
    </subcellularLocation>
</comment>
<evidence type="ECO:0000256" key="1">
    <source>
        <dbReference type="ARBA" id="ARBA00004496"/>
    </source>
</evidence>
<organism evidence="5 6">
    <name type="scientific">Ornithorhynchus anatinus</name>
    <name type="common">Duckbill platypus</name>
    <dbReference type="NCBI Taxonomy" id="9258"/>
    <lineage>
        <taxon>Eukaryota</taxon>
        <taxon>Metazoa</taxon>
        <taxon>Chordata</taxon>
        <taxon>Craniata</taxon>
        <taxon>Vertebrata</taxon>
        <taxon>Euteleostomi</taxon>
        <taxon>Mammalia</taxon>
        <taxon>Monotremata</taxon>
        <taxon>Ornithorhynchidae</taxon>
        <taxon>Ornithorhynchus</taxon>
    </lineage>
</organism>